<dbReference type="GO" id="GO:0016787">
    <property type="term" value="F:hydrolase activity"/>
    <property type="evidence" value="ECO:0007669"/>
    <property type="project" value="UniProtKB-KW"/>
</dbReference>
<evidence type="ECO:0000313" key="2">
    <source>
        <dbReference type="EMBL" id="ACD90958.1"/>
    </source>
</evidence>
<dbReference type="HOGENOM" id="CLU_575989_0_0_10"/>
<evidence type="ECO:0000259" key="1">
    <source>
        <dbReference type="Pfam" id="PF04909"/>
    </source>
</evidence>
<reference evidence="2 3" key="1">
    <citation type="submission" date="2008-05" db="EMBL/GenBank/DDBJ databases">
        <title>Complete sequence of Chlorobium limicola DSM 245.</title>
        <authorList>
            <consortium name="US DOE Joint Genome Institute"/>
            <person name="Lucas S."/>
            <person name="Copeland A."/>
            <person name="Lapidus A."/>
            <person name="Glavina del Rio T."/>
            <person name="Dalin E."/>
            <person name="Tice H."/>
            <person name="Bruce D."/>
            <person name="Goodwin L."/>
            <person name="Pitluck S."/>
            <person name="Schmutz J."/>
            <person name="Larimer F."/>
            <person name="Land M."/>
            <person name="Hauser L."/>
            <person name="Kyrpides N."/>
            <person name="Ovchinnikova G."/>
            <person name="Zhao F."/>
            <person name="Li T."/>
            <person name="Liu Z."/>
            <person name="Overmann J."/>
            <person name="Bryant D.A."/>
            <person name="Richardson P."/>
        </authorList>
    </citation>
    <scope>NUCLEOTIDE SEQUENCE [LARGE SCALE GENOMIC DNA]</scope>
    <source>
        <strain evidence="3">DSM 245 / NBRC 103803 / 6330</strain>
    </source>
</reference>
<name>B3EFJ6_CHLL2</name>
<protein>
    <submittedName>
        <fullName evidence="2">Amidohydrolase 2</fullName>
    </submittedName>
</protein>
<dbReference type="Gene3D" id="3.20.20.140">
    <property type="entry name" value="Metal-dependent hydrolases"/>
    <property type="match status" value="1"/>
</dbReference>
<dbReference type="InterPro" id="IPR006680">
    <property type="entry name" value="Amidohydro-rel"/>
</dbReference>
<dbReference type="Proteomes" id="UP000008841">
    <property type="component" value="Chromosome"/>
</dbReference>
<dbReference type="Pfam" id="PF04909">
    <property type="entry name" value="Amidohydro_2"/>
    <property type="match status" value="1"/>
</dbReference>
<dbReference type="SUPFAM" id="SSF51556">
    <property type="entry name" value="Metallo-dependent hydrolases"/>
    <property type="match status" value="1"/>
</dbReference>
<organism evidence="2 3">
    <name type="scientific">Chlorobium limicola (strain DSM 245 / NBRC 103803 / 6330)</name>
    <dbReference type="NCBI Taxonomy" id="290315"/>
    <lineage>
        <taxon>Bacteria</taxon>
        <taxon>Pseudomonadati</taxon>
        <taxon>Chlorobiota</taxon>
        <taxon>Chlorobiia</taxon>
        <taxon>Chlorobiales</taxon>
        <taxon>Chlorobiaceae</taxon>
        <taxon>Chlorobium/Pelodictyon group</taxon>
        <taxon>Chlorobium</taxon>
    </lineage>
</organism>
<proteinExistence type="predicted"/>
<dbReference type="InterPro" id="IPR032466">
    <property type="entry name" value="Metal_Hydrolase"/>
</dbReference>
<feature type="domain" description="Amidohydrolase-related" evidence="1">
    <location>
        <begin position="210"/>
        <end position="444"/>
    </location>
</feature>
<accession>B3EFJ6</accession>
<dbReference type="eggNOG" id="COG2159">
    <property type="taxonomic scope" value="Bacteria"/>
</dbReference>
<dbReference type="RefSeq" id="WP_012466827.1">
    <property type="nucleotide sequence ID" value="NC_010803.1"/>
</dbReference>
<evidence type="ECO:0000313" key="3">
    <source>
        <dbReference type="Proteomes" id="UP000008841"/>
    </source>
</evidence>
<dbReference type="AlphaFoldDB" id="B3EFJ6"/>
<keyword evidence="2" id="KW-0378">Hydrolase</keyword>
<dbReference type="KEGG" id="cli:Clim_1926"/>
<dbReference type="OrthoDB" id="1407586at2"/>
<sequence>MNKGNIDVHCHFFNFAFAFEELLEIGWRWLHGNYPYKSDELIKPKVKIAFPDELQGLVNYVASFFSTLVRSPEENYDYEQECYKSSQWKPKEPIVTVPLMMDIFFVFDKGGALQHKTRLEALPAAQRKAALTALPVSERDMPSFDAFAEEMKERVIRAYSEKVAGKAPAGMVKAAANTAPVAAELERVIREFKADTAPSVTAKGLPSGGKVQMTRGYRKHLEALKALRKKNPGTVLPFLAVDPRRIGIEKLVQDQVIRGSFHGVKLYCPLGYLPSHPALYPVFQLCVKHNIPVTSHTSPGGFPSLCSRISTSSRKKNGTVVPVVFDKDAFKAEHEVKDGEAAQSLFFADPDKWLDVLESPGLGSLRVDFAHFGGQDNVKAYAAAGSTDSNNWTGRIIRLMERFEHVYADISFCPDDGMLEAITSIMARHPVVQSRLMFGTDFVMIMMNKCGLQNYFNHYNGLKTAMVTTNPMAFLER</sequence>
<gene>
    <name evidence="2" type="ordered locus">Clim_1926</name>
</gene>
<dbReference type="EMBL" id="CP001097">
    <property type="protein sequence ID" value="ACD90958.1"/>
    <property type="molecule type" value="Genomic_DNA"/>
</dbReference>